<gene>
    <name evidence="1" type="ORF">GSPATT00023405001</name>
</gene>
<evidence type="ECO:0000313" key="2">
    <source>
        <dbReference type="Proteomes" id="UP000000600"/>
    </source>
</evidence>
<reference evidence="1 2" key="1">
    <citation type="journal article" date="2006" name="Nature">
        <title>Global trends of whole-genome duplications revealed by the ciliate Paramecium tetraurelia.</title>
        <authorList>
            <consortium name="Genoscope"/>
            <person name="Aury J.-M."/>
            <person name="Jaillon O."/>
            <person name="Duret L."/>
            <person name="Noel B."/>
            <person name="Jubin C."/>
            <person name="Porcel B.M."/>
            <person name="Segurens B."/>
            <person name="Daubin V."/>
            <person name="Anthouard V."/>
            <person name="Aiach N."/>
            <person name="Arnaiz O."/>
            <person name="Billaut A."/>
            <person name="Beisson J."/>
            <person name="Blanc I."/>
            <person name="Bouhouche K."/>
            <person name="Camara F."/>
            <person name="Duharcourt S."/>
            <person name="Guigo R."/>
            <person name="Gogendeau D."/>
            <person name="Katinka M."/>
            <person name="Keller A.-M."/>
            <person name="Kissmehl R."/>
            <person name="Klotz C."/>
            <person name="Koll F."/>
            <person name="Le Moue A."/>
            <person name="Lepere C."/>
            <person name="Malinsky S."/>
            <person name="Nowacki M."/>
            <person name="Nowak J.K."/>
            <person name="Plattner H."/>
            <person name="Poulain J."/>
            <person name="Ruiz F."/>
            <person name="Serrano V."/>
            <person name="Zagulski M."/>
            <person name="Dessen P."/>
            <person name="Betermier M."/>
            <person name="Weissenbach J."/>
            <person name="Scarpelli C."/>
            <person name="Schachter V."/>
            <person name="Sperling L."/>
            <person name="Meyer E."/>
            <person name="Cohen J."/>
            <person name="Wincker P."/>
        </authorList>
    </citation>
    <scope>NUCLEOTIDE SEQUENCE [LARGE SCALE GENOMIC DNA]</scope>
    <source>
        <strain evidence="1 2">Stock d4-2</strain>
    </source>
</reference>
<accession>A0E4L3</accession>
<protein>
    <submittedName>
        <fullName evidence="1">Uncharacterized protein</fullName>
    </submittedName>
</protein>
<dbReference type="KEGG" id="ptm:GSPATT00023405001"/>
<dbReference type="RefSeq" id="XP_001457627.1">
    <property type="nucleotide sequence ID" value="XM_001457590.1"/>
</dbReference>
<dbReference type="GeneID" id="5043412"/>
<dbReference type="InParanoid" id="A0E4L3"/>
<proteinExistence type="predicted"/>
<dbReference type="HOGENOM" id="CLU_835388_0_0_1"/>
<dbReference type="AlphaFoldDB" id="A0E4L3"/>
<dbReference type="Proteomes" id="UP000000600">
    <property type="component" value="Unassembled WGS sequence"/>
</dbReference>
<dbReference type="EMBL" id="CT868658">
    <property type="protein sequence ID" value="CAK90230.1"/>
    <property type="molecule type" value="Genomic_DNA"/>
</dbReference>
<keyword evidence="2" id="KW-1185">Reference proteome</keyword>
<dbReference type="OMA" id="KVEIACC"/>
<organism evidence="1 2">
    <name type="scientific">Paramecium tetraurelia</name>
    <dbReference type="NCBI Taxonomy" id="5888"/>
    <lineage>
        <taxon>Eukaryota</taxon>
        <taxon>Sar</taxon>
        <taxon>Alveolata</taxon>
        <taxon>Ciliophora</taxon>
        <taxon>Intramacronucleata</taxon>
        <taxon>Oligohymenophorea</taxon>
        <taxon>Peniculida</taxon>
        <taxon>Parameciidae</taxon>
        <taxon>Paramecium</taxon>
    </lineage>
</organism>
<name>A0E4L3_PARTE</name>
<sequence length="360" mass="42428">MSYFNSLKQKCKTSSHAEEEPSQLLIPCMNCQEYIRFNQINQHSFICTQVAQDIDHIDKTYSLLEENHYKLQKIRMCLMEKQNNTLALRLIRIIELVVQISTIGKVEIACCQTYQAEIIQLKYIPKSSLNLSLYIERIQVLIEQKIQILNDDLEIKQELEYKQSSQNKFKQLMTQESQSNQYSNKLYCLSADQKDNYGESKEHLFEKLNNKIQECNNLKMESQHYNNGLINKNLQKRKSPKWMNAEQVEVLFPRQQHKIMISQQIPMKLNGKSEILTNMSTSDIGFLEEQSRKCESQGQRLFYSKLLKLKLQISKQSQAQKLSAVILWDEVQKLKLSCEEFDKFLKAAIRNPEKYLNNQF</sequence>
<dbReference type="OrthoDB" id="301201at2759"/>
<evidence type="ECO:0000313" key="1">
    <source>
        <dbReference type="EMBL" id="CAK90230.1"/>
    </source>
</evidence>